<organism evidence="1">
    <name type="scientific">bioreactor metagenome</name>
    <dbReference type="NCBI Taxonomy" id="1076179"/>
    <lineage>
        <taxon>unclassified sequences</taxon>
        <taxon>metagenomes</taxon>
        <taxon>ecological metagenomes</taxon>
    </lineage>
</organism>
<proteinExistence type="predicted"/>
<sequence>MLARQAATALYNCTTAIAMAWEAAQTGSAERLRLSQLVLLHRVLPRDPLVDAAAVPVQWLE</sequence>
<gene>
    <name evidence="1" type="ORF">SDC9_211176</name>
</gene>
<dbReference type="EMBL" id="VSSQ01142830">
    <property type="protein sequence ID" value="MPN63417.1"/>
    <property type="molecule type" value="Genomic_DNA"/>
</dbReference>
<comment type="caution">
    <text evidence="1">The sequence shown here is derived from an EMBL/GenBank/DDBJ whole genome shotgun (WGS) entry which is preliminary data.</text>
</comment>
<reference evidence="1" key="1">
    <citation type="submission" date="2019-08" db="EMBL/GenBank/DDBJ databases">
        <authorList>
            <person name="Kucharzyk K."/>
            <person name="Murdoch R.W."/>
            <person name="Higgins S."/>
            <person name="Loffler F."/>
        </authorList>
    </citation>
    <scope>NUCLEOTIDE SEQUENCE</scope>
</reference>
<evidence type="ECO:0000313" key="1">
    <source>
        <dbReference type="EMBL" id="MPN63417.1"/>
    </source>
</evidence>
<name>A0A645JJ92_9ZZZZ</name>
<protein>
    <submittedName>
        <fullName evidence="1">Uncharacterized protein</fullName>
    </submittedName>
</protein>
<accession>A0A645JJ92</accession>
<dbReference type="AlphaFoldDB" id="A0A645JJ92"/>